<organism evidence="1 2">
    <name type="scientific">Sphagnum magellanicum</name>
    <dbReference type="NCBI Taxonomy" id="128215"/>
    <lineage>
        <taxon>Eukaryota</taxon>
        <taxon>Viridiplantae</taxon>
        <taxon>Streptophyta</taxon>
        <taxon>Embryophyta</taxon>
        <taxon>Bryophyta</taxon>
        <taxon>Sphagnophytina</taxon>
        <taxon>Sphagnopsida</taxon>
        <taxon>Sphagnales</taxon>
        <taxon>Sphagnaceae</taxon>
        <taxon>Sphagnum</taxon>
    </lineage>
</organism>
<reference evidence="2" key="1">
    <citation type="journal article" date="2022" name="New Phytol.">
        <title>Phylogenomic structure and speciation in an emerging model: the Sphagnum magellanicum complex (Bryophyta).</title>
        <authorList>
            <person name="Shaw A.J."/>
            <person name="Piatkowski B."/>
            <person name="Duffy A.M."/>
            <person name="Aguero B."/>
            <person name="Imwattana K."/>
            <person name="Nieto-Lugilde M."/>
            <person name="Healey A."/>
            <person name="Weston D.J."/>
            <person name="Patel M.N."/>
            <person name="Schmutz J."/>
            <person name="Grimwood J."/>
            <person name="Yavitt J.B."/>
            <person name="Hassel K."/>
            <person name="Stenoien H.K."/>
            <person name="Flatberg K.I."/>
            <person name="Bickford C.P."/>
            <person name="Hicks K.A."/>
        </authorList>
    </citation>
    <scope>NUCLEOTIDE SEQUENCE [LARGE SCALE GENOMIC DNA]</scope>
</reference>
<comment type="caution">
    <text evidence="1">The sequence shown here is derived from an EMBL/GenBank/DDBJ whole genome shotgun (WGS) entry which is preliminary data.</text>
</comment>
<dbReference type="EMBL" id="CM038913">
    <property type="protein sequence ID" value="KAH9557380.1"/>
    <property type="molecule type" value="Genomic_DNA"/>
</dbReference>
<sequence>MVLNIEGEMDGTHIESDGFNLHFQAHKQLHRRKVIIDTDPGIDDMMAIFMAFQSQDIEVIGLTTVFGNVDTPMSTINALHLCEVAGFPTVPVAEGSLVTLKGTLPRIADFVHGADGLGNTFQAKPKGFKSESNASDFLIQKVAEFPNEVTVVALGPLTNIAEAIQKDPTFANNLAQLVVLGGSFFATGNVNPPAEANIYCDPEAADIVFTSGANTVVIGLNLTTQVIFTAGDLQEIRDSKGRNGAYLYDCCQFYKAWHIKSDNLDGIFLHDPTCMAALLDPSLFTYKTGALRVETKGICVGHTLLDMGLKNWVGENPWIGQPPVKVGWTVDVEGVKALVKSLLCRP</sequence>
<protein>
    <submittedName>
        <fullName evidence="1">Uncharacterized protein</fullName>
    </submittedName>
</protein>
<accession>A0ACB8HMC3</accession>
<evidence type="ECO:0000313" key="2">
    <source>
        <dbReference type="Proteomes" id="UP000828922"/>
    </source>
</evidence>
<proteinExistence type="predicted"/>
<keyword evidence="2" id="KW-1185">Reference proteome</keyword>
<name>A0ACB8HMC3_9BRYO</name>
<evidence type="ECO:0000313" key="1">
    <source>
        <dbReference type="EMBL" id="KAH9557380.1"/>
    </source>
</evidence>
<gene>
    <name evidence="1" type="ORF">CY35_07G082300</name>
</gene>
<dbReference type="Proteomes" id="UP000828922">
    <property type="component" value="Linkage Group LG07"/>
</dbReference>